<evidence type="ECO:0000256" key="1">
    <source>
        <dbReference type="ARBA" id="ARBA00022614"/>
    </source>
</evidence>
<dbReference type="InterPro" id="IPR001611">
    <property type="entry name" value="Leu-rich_rpt"/>
</dbReference>
<organism evidence="5 7">
    <name type="scientific">Dracunculus medinensis</name>
    <name type="common">Guinea worm</name>
    <dbReference type="NCBI Taxonomy" id="318479"/>
    <lineage>
        <taxon>Eukaryota</taxon>
        <taxon>Metazoa</taxon>
        <taxon>Ecdysozoa</taxon>
        <taxon>Nematoda</taxon>
        <taxon>Chromadorea</taxon>
        <taxon>Rhabditida</taxon>
        <taxon>Spirurina</taxon>
        <taxon>Dracunculoidea</taxon>
        <taxon>Dracunculidae</taxon>
        <taxon>Dracunculus</taxon>
    </lineage>
</organism>
<dbReference type="Pfam" id="PF00560">
    <property type="entry name" value="LRR_1"/>
    <property type="match status" value="1"/>
</dbReference>
<evidence type="ECO:0000256" key="2">
    <source>
        <dbReference type="ARBA" id="ARBA00022737"/>
    </source>
</evidence>
<keyword evidence="1" id="KW-0433">Leucine-rich repeat</keyword>
<accession>A0A0N4UHG9</accession>
<gene>
    <name evidence="4" type="ORF">DME_LOCUS9799</name>
</gene>
<dbReference type="InterPro" id="IPR050576">
    <property type="entry name" value="Cilia_flagella_integrity"/>
</dbReference>
<evidence type="ECO:0000256" key="3">
    <source>
        <dbReference type="SAM" id="MobiDB-lite"/>
    </source>
</evidence>
<keyword evidence="6" id="KW-1185">Reference proteome</keyword>
<evidence type="ECO:0000313" key="7">
    <source>
        <dbReference type="WBParaSite" id="DME_0000700001-mRNA-1"/>
    </source>
</evidence>
<dbReference type="AlphaFoldDB" id="A0A0N4UHG9"/>
<dbReference type="PROSITE" id="PS51450">
    <property type="entry name" value="LRR"/>
    <property type="match status" value="2"/>
</dbReference>
<name>A0A0N4UHG9_DRAME</name>
<keyword evidence="2" id="KW-0677">Repeat</keyword>
<dbReference type="EMBL" id="UYYG01001191">
    <property type="protein sequence ID" value="VDN59826.1"/>
    <property type="molecule type" value="Genomic_DNA"/>
</dbReference>
<dbReference type="STRING" id="318479.A0A0N4UHG9"/>
<dbReference type="OrthoDB" id="5954088at2759"/>
<evidence type="ECO:0000313" key="4">
    <source>
        <dbReference type="EMBL" id="VDN59826.1"/>
    </source>
</evidence>
<dbReference type="PANTHER" id="PTHR45973:SF35">
    <property type="entry name" value="LEUCINE-RICH REPEAT-CONTAINING PROTEIN 43"/>
    <property type="match status" value="1"/>
</dbReference>
<dbReference type="Proteomes" id="UP000274756">
    <property type="component" value="Unassembled WGS sequence"/>
</dbReference>
<dbReference type="PANTHER" id="PTHR45973">
    <property type="entry name" value="PROTEIN PHOSPHATASE 1 REGULATORY SUBUNIT SDS22-RELATED"/>
    <property type="match status" value="1"/>
</dbReference>
<dbReference type="SUPFAM" id="SSF52075">
    <property type="entry name" value="Outer arm dynein light chain 1"/>
    <property type="match status" value="1"/>
</dbReference>
<proteinExistence type="predicted"/>
<reference evidence="7" key="1">
    <citation type="submission" date="2017-02" db="UniProtKB">
        <authorList>
            <consortium name="WormBaseParasite"/>
        </authorList>
    </citation>
    <scope>IDENTIFICATION</scope>
</reference>
<dbReference type="Gene3D" id="3.80.10.10">
    <property type="entry name" value="Ribonuclease Inhibitor"/>
    <property type="match status" value="2"/>
</dbReference>
<dbReference type="Proteomes" id="UP000038040">
    <property type="component" value="Unplaced"/>
</dbReference>
<sequence>MVDVNVLRRLDISDNNIWNCDHLATLIALQWLDASNNNIEVKICEKKIPSLERIINLVYLDLSNNQFCAIPNLQRLTNLQEIKLNGNKICSLKEISRLLPSTLTAFDIGSNVICDLNEALYLAHFSSLNALIWAGNPCVAAEGRTFTYRPYLYSCCLEGLKVLDGSELSDIEIIAGEQLHTEGKARLMKTHAQLCYYLEKKCPSDIGINDDSLNNDRISKVLKKRREYLSKSINDSVSESSAPSPFKQWLSKTNIAIPDDTETESLEHKENLAPEVDLDNLSTNTKRL</sequence>
<evidence type="ECO:0000313" key="5">
    <source>
        <dbReference type="Proteomes" id="UP000038040"/>
    </source>
</evidence>
<reference evidence="4 6" key="2">
    <citation type="submission" date="2018-11" db="EMBL/GenBank/DDBJ databases">
        <authorList>
            <consortium name="Pathogen Informatics"/>
        </authorList>
    </citation>
    <scope>NUCLEOTIDE SEQUENCE [LARGE SCALE GENOMIC DNA]</scope>
</reference>
<protein>
    <submittedName>
        <fullName evidence="7">Protein phosphatase 1 regulatory subunit 22</fullName>
    </submittedName>
</protein>
<dbReference type="InterPro" id="IPR032675">
    <property type="entry name" value="LRR_dom_sf"/>
</dbReference>
<feature type="region of interest" description="Disordered" evidence="3">
    <location>
        <begin position="262"/>
        <end position="288"/>
    </location>
</feature>
<evidence type="ECO:0000313" key="6">
    <source>
        <dbReference type="Proteomes" id="UP000274756"/>
    </source>
</evidence>
<dbReference type="WBParaSite" id="DME_0000700001-mRNA-1">
    <property type="protein sequence ID" value="DME_0000700001-mRNA-1"/>
    <property type="gene ID" value="DME_0000700001"/>
</dbReference>